<dbReference type="Proteomes" id="UP000462362">
    <property type="component" value="Unassembled WGS sequence"/>
</dbReference>
<dbReference type="Gene3D" id="3.30.310.170">
    <property type="entry name" value="Outer membrane protein assembly factor BamC"/>
    <property type="match status" value="1"/>
</dbReference>
<dbReference type="InterPro" id="IPR042268">
    <property type="entry name" value="BamC_C"/>
</dbReference>
<evidence type="ECO:0000313" key="2">
    <source>
        <dbReference type="Proteomes" id="UP000462362"/>
    </source>
</evidence>
<dbReference type="PROSITE" id="PS51257">
    <property type="entry name" value="PROKAR_LIPOPROTEIN"/>
    <property type="match status" value="1"/>
</dbReference>
<name>A0A6I3S0I1_9BURK</name>
<dbReference type="RefSeq" id="WP_008811788.1">
    <property type="nucleotide sequence ID" value="NZ_CAJUON010000013.1"/>
</dbReference>
<reference evidence="1 2" key="1">
    <citation type="journal article" date="2019" name="Nat. Med.">
        <title>A library of human gut bacterial isolates paired with longitudinal multiomics data enables mechanistic microbiome research.</title>
        <authorList>
            <person name="Poyet M."/>
            <person name="Groussin M."/>
            <person name="Gibbons S.M."/>
            <person name="Avila-Pacheco J."/>
            <person name="Jiang X."/>
            <person name="Kearney S.M."/>
            <person name="Perrotta A.R."/>
            <person name="Berdy B."/>
            <person name="Zhao S."/>
            <person name="Lieberman T.D."/>
            <person name="Swanson P.K."/>
            <person name="Smith M."/>
            <person name="Roesemann S."/>
            <person name="Alexander J.E."/>
            <person name="Rich S.A."/>
            <person name="Livny J."/>
            <person name="Vlamakis H."/>
            <person name="Clish C."/>
            <person name="Bullock K."/>
            <person name="Deik A."/>
            <person name="Scott J."/>
            <person name="Pierce K.A."/>
            <person name="Xavier R.J."/>
            <person name="Alm E.J."/>
        </authorList>
    </citation>
    <scope>NUCLEOTIDE SEQUENCE [LARGE SCALE GENOMIC DNA]</scope>
    <source>
        <strain evidence="1 2">BIOML-A2</strain>
    </source>
</reference>
<dbReference type="EMBL" id="WNCL01000014">
    <property type="protein sequence ID" value="MTU43209.1"/>
    <property type="molecule type" value="Genomic_DNA"/>
</dbReference>
<dbReference type="InterPro" id="IPR010653">
    <property type="entry name" value="NlpB/DapX"/>
</dbReference>
<gene>
    <name evidence="1" type="primary">bamC</name>
    <name evidence="1" type="ORF">GMD42_06150</name>
</gene>
<accession>A0A6I3S0I1</accession>
<evidence type="ECO:0000313" key="1">
    <source>
        <dbReference type="EMBL" id="MTU43209.1"/>
    </source>
</evidence>
<dbReference type="GeneID" id="43347642"/>
<sequence length="390" mass="43992">MSRFPLRACTVAVIAASLTGCQYLGSKFTDEKIQYESTTSRAPLEIPPDLSQLPMDDRFTVPGKTQTVTATQVAETEQARKNASGAAVENGTAPVLPTTVVTKIVKDGSERYIQVNLPPEQVWESLLDFWPSVGLQVEREDPRAGVMETNWAENKANLPQDIIRATLGKLLDSVYSTGERDRYRTRIERNANGGTDIYITNRRMVEVYTSSSEEHTAWQPAPADKELEAEMLTRLSLRLENDFNPKQKTREEIEKQPALQKAAPVYISREIKGADGKTEALEIDEDFDRAWRRVGVGLDRVGLNIEDRDRSAGIYYIRYLDPDYEVKKRNDEGLFSRWFSKEKPVDAPLYRVKLVSDGNKTTVTAMPDSDKTDPLSTSARILNLLQEQVR</sequence>
<comment type="caution">
    <text evidence="1">The sequence shown here is derived from an EMBL/GenBank/DDBJ whole genome shotgun (WGS) entry which is preliminary data.</text>
</comment>
<dbReference type="AlphaFoldDB" id="A0A6I3S0I1"/>
<dbReference type="Pfam" id="PF06804">
    <property type="entry name" value="Lipoprotein_18"/>
    <property type="match status" value="1"/>
</dbReference>
<protein>
    <submittedName>
        <fullName evidence="1">Outer membrane protein assembly factor BamC</fullName>
    </submittedName>
</protein>
<organism evidence="1 2">
    <name type="scientific">Parasutterella excrementihominis</name>
    <dbReference type="NCBI Taxonomy" id="487175"/>
    <lineage>
        <taxon>Bacteria</taxon>
        <taxon>Pseudomonadati</taxon>
        <taxon>Pseudomonadota</taxon>
        <taxon>Betaproteobacteria</taxon>
        <taxon>Burkholderiales</taxon>
        <taxon>Sutterellaceae</taxon>
        <taxon>Parasutterella</taxon>
    </lineage>
</organism>
<proteinExistence type="predicted"/>